<keyword evidence="3" id="KW-1185">Reference proteome</keyword>
<dbReference type="Proteomes" id="UP000186553">
    <property type="component" value="Unassembled WGS sequence"/>
</dbReference>
<dbReference type="OrthoDB" id="6647245at2"/>
<organism evidence="2 3">
    <name type="scientific">Acinetobacter celticus</name>
    <dbReference type="NCBI Taxonomy" id="1891224"/>
    <lineage>
        <taxon>Bacteria</taxon>
        <taxon>Pseudomonadati</taxon>
        <taxon>Pseudomonadota</taxon>
        <taxon>Gammaproteobacteria</taxon>
        <taxon>Moraxellales</taxon>
        <taxon>Moraxellaceae</taxon>
        <taxon>Acinetobacter</taxon>
    </lineage>
</organism>
<evidence type="ECO:0000313" key="2">
    <source>
        <dbReference type="EMBL" id="ODA13295.1"/>
    </source>
</evidence>
<dbReference type="InterPro" id="IPR004942">
    <property type="entry name" value="Roadblock/LAMTOR2_dom"/>
</dbReference>
<dbReference type="Pfam" id="PF03259">
    <property type="entry name" value="Robl_LC7"/>
    <property type="match status" value="1"/>
</dbReference>
<protein>
    <recommendedName>
        <fullName evidence="1">Roadblock/LAMTOR2 domain-containing protein</fullName>
    </recommendedName>
</protein>
<dbReference type="SUPFAM" id="SSF103196">
    <property type="entry name" value="Roadblock/LC7 domain"/>
    <property type="match status" value="1"/>
</dbReference>
<feature type="domain" description="Roadblock/LAMTOR2" evidence="1">
    <location>
        <begin position="26"/>
        <end position="110"/>
    </location>
</feature>
<dbReference type="EMBL" id="MBDL01000009">
    <property type="protein sequence ID" value="ODA13295.1"/>
    <property type="molecule type" value="Genomic_DNA"/>
</dbReference>
<dbReference type="RefSeq" id="WP_068887512.1">
    <property type="nucleotide sequence ID" value="NZ_CBCRUU010000002.1"/>
</dbReference>
<accession>A0A1C3CWX1</accession>
<name>A0A1C3CWX1_9GAMM</name>
<gene>
    <name evidence="2" type="ORF">BBP83_07600</name>
</gene>
<evidence type="ECO:0000313" key="3">
    <source>
        <dbReference type="Proteomes" id="UP000186553"/>
    </source>
</evidence>
<sequence>MQINHLKRQVPTELIEFIHKRMGTLLIEVSEIEFAMVCSTDGFELSSVSKKNIENAGKLAAVSSSILAMVHAFMGEINLDGCQSLTLDAANGKAILTAIPNENHPMILVVLSSKNVLLGQLLYLIKKITEEISKK</sequence>
<dbReference type="STRING" id="1891224.BBP83_07600"/>
<dbReference type="Gene3D" id="3.30.450.30">
    <property type="entry name" value="Dynein light chain 2a, cytoplasmic"/>
    <property type="match status" value="1"/>
</dbReference>
<reference evidence="2 3" key="1">
    <citation type="submission" date="2016-07" db="EMBL/GenBank/DDBJ databases">
        <title>Acinetobacter sp. ANC 4603.</title>
        <authorList>
            <person name="Radolfova-Krizova L."/>
            <person name="Nemec A."/>
        </authorList>
    </citation>
    <scope>NUCLEOTIDE SEQUENCE [LARGE SCALE GENOMIC DNA]</scope>
    <source>
        <strain evidence="2 3">ANC 4603</strain>
    </source>
</reference>
<proteinExistence type="predicted"/>
<dbReference type="AlphaFoldDB" id="A0A1C3CWX1"/>
<comment type="caution">
    <text evidence="2">The sequence shown here is derived from an EMBL/GenBank/DDBJ whole genome shotgun (WGS) entry which is preliminary data.</text>
</comment>
<evidence type="ECO:0000259" key="1">
    <source>
        <dbReference type="Pfam" id="PF03259"/>
    </source>
</evidence>